<gene>
    <name evidence="10" type="ORF">HRJ53_08555</name>
</gene>
<name>A0A7V8SWL3_9BACT</name>
<feature type="domain" description="ABC3 transporter permease C-terminal" evidence="8">
    <location>
        <begin position="353"/>
        <end position="425"/>
    </location>
</feature>
<accession>A0A7V8SWL3</accession>
<dbReference type="NCBIfam" id="NF038403">
    <property type="entry name" value="perm_prefix_1"/>
    <property type="match status" value="1"/>
</dbReference>
<evidence type="ECO:0000256" key="4">
    <source>
        <dbReference type="ARBA" id="ARBA00022989"/>
    </source>
</evidence>
<dbReference type="Proteomes" id="UP000567293">
    <property type="component" value="Unassembled WGS sequence"/>
</dbReference>
<feature type="transmembrane region" description="Helical" evidence="7">
    <location>
        <begin position="91"/>
        <end position="115"/>
    </location>
</feature>
<protein>
    <submittedName>
        <fullName evidence="10">ABC transporter permease</fullName>
    </submittedName>
</protein>
<comment type="subcellular location">
    <subcellularLocation>
        <location evidence="1">Cell membrane</location>
        <topology evidence="1">Multi-pass membrane protein</topology>
    </subcellularLocation>
</comment>
<evidence type="ECO:0000256" key="1">
    <source>
        <dbReference type="ARBA" id="ARBA00004651"/>
    </source>
</evidence>
<reference evidence="10" key="1">
    <citation type="submission" date="2020-06" db="EMBL/GenBank/DDBJ databases">
        <title>Legume-microbial interactions unlock mineral nutrients during tropical forest succession.</title>
        <authorList>
            <person name="Epihov D.Z."/>
        </authorList>
    </citation>
    <scope>NUCLEOTIDE SEQUENCE [LARGE SCALE GENOMIC DNA]</scope>
    <source>
        <strain evidence="10">Pan2503</strain>
    </source>
</reference>
<dbReference type="PANTHER" id="PTHR30572">
    <property type="entry name" value="MEMBRANE COMPONENT OF TRANSPORTER-RELATED"/>
    <property type="match status" value="1"/>
</dbReference>
<dbReference type="EMBL" id="JACDQQ010000829">
    <property type="protein sequence ID" value="MBA0085033.1"/>
    <property type="molecule type" value="Genomic_DNA"/>
</dbReference>
<dbReference type="InterPro" id="IPR050250">
    <property type="entry name" value="Macrolide_Exporter_MacB"/>
</dbReference>
<keyword evidence="5 7" id="KW-0472">Membrane</keyword>
<evidence type="ECO:0000259" key="9">
    <source>
        <dbReference type="Pfam" id="PF12704"/>
    </source>
</evidence>
<dbReference type="Pfam" id="PF12704">
    <property type="entry name" value="MacB_PCD"/>
    <property type="match status" value="1"/>
</dbReference>
<organism evidence="10 11">
    <name type="scientific">Candidatus Acidiferrum panamense</name>
    <dbReference type="NCBI Taxonomy" id="2741543"/>
    <lineage>
        <taxon>Bacteria</taxon>
        <taxon>Pseudomonadati</taxon>
        <taxon>Acidobacteriota</taxon>
        <taxon>Terriglobia</taxon>
        <taxon>Candidatus Acidiferrales</taxon>
        <taxon>Candidatus Acidiferrum</taxon>
    </lineage>
</organism>
<evidence type="ECO:0000259" key="8">
    <source>
        <dbReference type="Pfam" id="PF02687"/>
    </source>
</evidence>
<evidence type="ECO:0000256" key="6">
    <source>
        <dbReference type="ARBA" id="ARBA00038076"/>
    </source>
</evidence>
<evidence type="ECO:0000256" key="2">
    <source>
        <dbReference type="ARBA" id="ARBA00022475"/>
    </source>
</evidence>
<feature type="transmembrane region" description="Helical" evidence="7">
    <location>
        <begin position="402"/>
        <end position="427"/>
    </location>
</feature>
<dbReference type="GO" id="GO:0022857">
    <property type="term" value="F:transmembrane transporter activity"/>
    <property type="evidence" value="ECO:0007669"/>
    <property type="project" value="TreeGrafter"/>
</dbReference>
<comment type="similarity">
    <text evidence="6">Belongs to the ABC-4 integral membrane protein family.</text>
</comment>
<keyword evidence="3 7" id="KW-0812">Transmembrane</keyword>
<sequence length="448" mass="49154">MNWLKQLFSRRRLYGDLSEEIREHLEEKVEGLVRNGVSRKDAELAARLEFGNVTLMEENARDVWRWPSIENLLHDIRYGFRMLTNNPGFSVVAIVTLALGIGANTAIFSVVYAALMRPLPYWQPNRLITLCEVRPQEGKSTALDTRIWNASYPDYLDWTHQSSSFQSLAGFSGDGFTLHGAGEPEMVFGAQATINFFSTLGVKPILGRDFASGEDIAAGPKVAILTYGSWIRRFGGDERVLGRAIQLDDKSVSIIGVLPREFEFAPRGNAEIWVPLHLEKGLLSRRNLRWMPVIGRLAPGATPEQARAELQSINAGLAAAYPQENGAIDVVMVPLRARIVGQVQPLLLVLFGAVGFVLLIACANVANLLLARAAGRRREFSIRAALGAGRGRLITQLFVETMMLAAAGGALGLLLAEWGTSLLIAAIPEKLLDSSPFLRDAHANFAVL</sequence>
<evidence type="ECO:0000256" key="7">
    <source>
        <dbReference type="SAM" id="Phobius"/>
    </source>
</evidence>
<evidence type="ECO:0000256" key="3">
    <source>
        <dbReference type="ARBA" id="ARBA00022692"/>
    </source>
</evidence>
<feature type="non-terminal residue" evidence="10">
    <location>
        <position position="448"/>
    </location>
</feature>
<dbReference type="PANTHER" id="PTHR30572:SF4">
    <property type="entry name" value="ABC TRANSPORTER PERMEASE YTRF"/>
    <property type="match status" value="1"/>
</dbReference>
<keyword evidence="11" id="KW-1185">Reference proteome</keyword>
<dbReference type="InterPro" id="IPR047928">
    <property type="entry name" value="Perm_prefix_1"/>
</dbReference>
<evidence type="ECO:0000313" key="10">
    <source>
        <dbReference type="EMBL" id="MBA0085033.1"/>
    </source>
</evidence>
<comment type="caution">
    <text evidence="10">The sequence shown here is derived from an EMBL/GenBank/DDBJ whole genome shotgun (WGS) entry which is preliminary data.</text>
</comment>
<feature type="domain" description="MacB-like periplasmic core" evidence="9">
    <location>
        <begin position="90"/>
        <end position="312"/>
    </location>
</feature>
<dbReference type="Pfam" id="PF02687">
    <property type="entry name" value="FtsX"/>
    <property type="match status" value="1"/>
</dbReference>
<proteinExistence type="inferred from homology"/>
<dbReference type="InterPro" id="IPR003838">
    <property type="entry name" value="ABC3_permease_C"/>
</dbReference>
<keyword evidence="4 7" id="KW-1133">Transmembrane helix</keyword>
<dbReference type="AlphaFoldDB" id="A0A7V8SWL3"/>
<dbReference type="GO" id="GO:0005886">
    <property type="term" value="C:plasma membrane"/>
    <property type="evidence" value="ECO:0007669"/>
    <property type="project" value="UniProtKB-SubCell"/>
</dbReference>
<evidence type="ECO:0000313" key="11">
    <source>
        <dbReference type="Proteomes" id="UP000567293"/>
    </source>
</evidence>
<keyword evidence="2" id="KW-1003">Cell membrane</keyword>
<evidence type="ECO:0000256" key="5">
    <source>
        <dbReference type="ARBA" id="ARBA00023136"/>
    </source>
</evidence>
<dbReference type="InterPro" id="IPR025857">
    <property type="entry name" value="MacB_PCD"/>
</dbReference>
<feature type="transmembrane region" description="Helical" evidence="7">
    <location>
        <begin position="346"/>
        <end position="370"/>
    </location>
</feature>